<dbReference type="AlphaFoldDB" id="A0A1H1A9N0"/>
<feature type="transmembrane region" description="Helical" evidence="11">
    <location>
        <begin position="70"/>
        <end position="93"/>
    </location>
</feature>
<dbReference type="InterPro" id="IPR050428">
    <property type="entry name" value="TCS_sensor_his_kinase"/>
</dbReference>
<dbReference type="InterPro" id="IPR003594">
    <property type="entry name" value="HATPase_dom"/>
</dbReference>
<evidence type="ECO:0000259" key="13">
    <source>
        <dbReference type="PROSITE" id="PS50885"/>
    </source>
</evidence>
<gene>
    <name evidence="14" type="ORF">SAMN04489764_0378</name>
</gene>
<evidence type="ECO:0000256" key="3">
    <source>
        <dbReference type="ARBA" id="ARBA00012438"/>
    </source>
</evidence>
<dbReference type="PRINTS" id="PR00344">
    <property type="entry name" value="BCTRLSENSOR"/>
</dbReference>
<evidence type="ECO:0000256" key="1">
    <source>
        <dbReference type="ARBA" id="ARBA00000085"/>
    </source>
</evidence>
<comment type="catalytic activity">
    <reaction evidence="1">
        <text>ATP + protein L-histidine = ADP + protein N-phospho-L-histidine.</text>
        <dbReference type="EC" id="2.7.13.3"/>
    </reaction>
</comment>
<dbReference type="EMBL" id="FNKK01000002">
    <property type="protein sequence ID" value="SDQ36016.1"/>
    <property type="molecule type" value="Genomic_DNA"/>
</dbReference>
<dbReference type="SUPFAM" id="SSF158472">
    <property type="entry name" value="HAMP domain-like"/>
    <property type="match status" value="1"/>
</dbReference>
<dbReference type="Gene3D" id="6.10.340.10">
    <property type="match status" value="1"/>
</dbReference>
<evidence type="ECO:0000256" key="4">
    <source>
        <dbReference type="ARBA" id="ARBA00022553"/>
    </source>
</evidence>
<keyword evidence="10 11" id="KW-0472">Membrane</keyword>
<keyword evidence="5" id="KW-0808">Transferase</keyword>
<dbReference type="Pfam" id="PF02518">
    <property type="entry name" value="HATPase_c"/>
    <property type="match status" value="1"/>
</dbReference>
<proteinExistence type="predicted"/>
<dbReference type="InterPro" id="IPR003661">
    <property type="entry name" value="HisK_dim/P_dom"/>
</dbReference>
<keyword evidence="9" id="KW-0902">Two-component regulatory system</keyword>
<evidence type="ECO:0000256" key="10">
    <source>
        <dbReference type="ARBA" id="ARBA00023136"/>
    </source>
</evidence>
<evidence type="ECO:0000256" key="11">
    <source>
        <dbReference type="SAM" id="Phobius"/>
    </source>
</evidence>
<name>A0A1H1A9N0_9ACTN</name>
<dbReference type="SUPFAM" id="SSF47384">
    <property type="entry name" value="Homodimeric domain of signal transducing histidine kinase"/>
    <property type="match status" value="1"/>
</dbReference>
<feature type="domain" description="HAMP" evidence="13">
    <location>
        <begin position="94"/>
        <end position="147"/>
    </location>
</feature>
<keyword evidence="8 11" id="KW-1133">Transmembrane helix</keyword>
<organism evidence="14 15">
    <name type="scientific">Thermostaphylospora chromogena</name>
    <dbReference type="NCBI Taxonomy" id="35622"/>
    <lineage>
        <taxon>Bacteria</taxon>
        <taxon>Bacillati</taxon>
        <taxon>Actinomycetota</taxon>
        <taxon>Actinomycetes</taxon>
        <taxon>Streptosporangiales</taxon>
        <taxon>Thermomonosporaceae</taxon>
        <taxon>Thermostaphylospora</taxon>
    </lineage>
</organism>
<dbReference type="SUPFAM" id="SSF55874">
    <property type="entry name" value="ATPase domain of HSP90 chaperone/DNA topoisomerase II/histidine kinase"/>
    <property type="match status" value="1"/>
</dbReference>
<dbReference type="Proteomes" id="UP000217103">
    <property type="component" value="Unassembled WGS sequence"/>
</dbReference>
<dbReference type="InterPro" id="IPR005467">
    <property type="entry name" value="His_kinase_dom"/>
</dbReference>
<dbReference type="Gene3D" id="1.10.287.130">
    <property type="match status" value="1"/>
</dbReference>
<dbReference type="EC" id="2.7.13.3" evidence="3"/>
<dbReference type="PANTHER" id="PTHR45436:SF5">
    <property type="entry name" value="SENSOR HISTIDINE KINASE TRCS"/>
    <property type="match status" value="1"/>
</dbReference>
<feature type="domain" description="Histidine kinase" evidence="12">
    <location>
        <begin position="155"/>
        <end position="361"/>
    </location>
</feature>
<dbReference type="CDD" id="cd00082">
    <property type="entry name" value="HisKA"/>
    <property type="match status" value="1"/>
</dbReference>
<dbReference type="CDD" id="cd06225">
    <property type="entry name" value="HAMP"/>
    <property type="match status" value="1"/>
</dbReference>
<dbReference type="InterPro" id="IPR036097">
    <property type="entry name" value="HisK_dim/P_sf"/>
</dbReference>
<keyword evidence="6 11" id="KW-0812">Transmembrane</keyword>
<dbReference type="Gene3D" id="3.30.565.10">
    <property type="entry name" value="Histidine kinase-like ATPase, C-terminal domain"/>
    <property type="match status" value="1"/>
</dbReference>
<dbReference type="CDD" id="cd00075">
    <property type="entry name" value="HATPase"/>
    <property type="match status" value="1"/>
</dbReference>
<evidence type="ECO:0000256" key="9">
    <source>
        <dbReference type="ARBA" id="ARBA00023012"/>
    </source>
</evidence>
<accession>A0A1H1A9N0</accession>
<sequence>MNALIRIPLRLRLALAAGVAAALSVIAVMSLAYVVACNRVEYTFGAGSTAFAAPPQRDVLDRVASMQRALGWPFIAVSVGGLVLAALLGWIAARTALHPVARLTRAAERIAETRDLRHRIGVDRDDELGSLARSFNTMLDALERSACAQRRLVADASHELRTPLTALRTNVELLLRADRLDPADRADLERAVINGFDELTALVSDVVELARDEEPVALVETVRLDHIVRHETERAAVHWPAVRFRHDLEPTVVRGVPDRLARAVANLLDNAGKYSPAGGEVEVRLSGGELTVRDHGTGIAPEDLPHIFDRFYRAPRARTRPGSGLGLAIVRQIVDSHGGTVGAHPAPGGGTLVRLSLPRDGREPRAVSQLLPAPEHVP</sequence>
<dbReference type="SMART" id="SM00387">
    <property type="entry name" value="HATPase_c"/>
    <property type="match status" value="1"/>
</dbReference>
<evidence type="ECO:0000313" key="14">
    <source>
        <dbReference type="EMBL" id="SDQ36016.1"/>
    </source>
</evidence>
<dbReference type="Pfam" id="PF00512">
    <property type="entry name" value="HisKA"/>
    <property type="match status" value="1"/>
</dbReference>
<dbReference type="STRING" id="35622.SAMN04489764_0378"/>
<reference evidence="14 15" key="1">
    <citation type="submission" date="2016-10" db="EMBL/GenBank/DDBJ databases">
        <authorList>
            <person name="de Groot N.N."/>
        </authorList>
    </citation>
    <scope>NUCLEOTIDE SEQUENCE [LARGE SCALE GENOMIC DNA]</scope>
    <source>
        <strain evidence="14 15">DSM 43794</strain>
    </source>
</reference>
<evidence type="ECO:0000256" key="2">
    <source>
        <dbReference type="ARBA" id="ARBA00004236"/>
    </source>
</evidence>
<dbReference type="PROSITE" id="PS50109">
    <property type="entry name" value="HIS_KIN"/>
    <property type="match status" value="1"/>
</dbReference>
<evidence type="ECO:0000256" key="6">
    <source>
        <dbReference type="ARBA" id="ARBA00022692"/>
    </source>
</evidence>
<dbReference type="RefSeq" id="WP_093257268.1">
    <property type="nucleotide sequence ID" value="NZ_FNKK01000002.1"/>
</dbReference>
<dbReference type="GO" id="GO:0005886">
    <property type="term" value="C:plasma membrane"/>
    <property type="evidence" value="ECO:0007669"/>
    <property type="project" value="UniProtKB-SubCell"/>
</dbReference>
<dbReference type="SMART" id="SM00388">
    <property type="entry name" value="HisKA"/>
    <property type="match status" value="1"/>
</dbReference>
<dbReference type="GO" id="GO:0000155">
    <property type="term" value="F:phosphorelay sensor kinase activity"/>
    <property type="evidence" value="ECO:0007669"/>
    <property type="project" value="InterPro"/>
</dbReference>
<protein>
    <recommendedName>
        <fullName evidence="3">histidine kinase</fullName>
        <ecNumber evidence="3">2.7.13.3</ecNumber>
    </recommendedName>
</protein>
<dbReference type="OrthoDB" id="9786919at2"/>
<evidence type="ECO:0000256" key="8">
    <source>
        <dbReference type="ARBA" id="ARBA00022989"/>
    </source>
</evidence>
<keyword evidence="7 14" id="KW-0418">Kinase</keyword>
<evidence type="ECO:0000256" key="5">
    <source>
        <dbReference type="ARBA" id="ARBA00022679"/>
    </source>
</evidence>
<dbReference type="InterPro" id="IPR004358">
    <property type="entry name" value="Sig_transdc_His_kin-like_C"/>
</dbReference>
<feature type="transmembrane region" description="Helical" evidence="11">
    <location>
        <begin position="12"/>
        <end position="36"/>
    </location>
</feature>
<dbReference type="InterPro" id="IPR036890">
    <property type="entry name" value="HATPase_C_sf"/>
</dbReference>
<evidence type="ECO:0000256" key="7">
    <source>
        <dbReference type="ARBA" id="ARBA00022777"/>
    </source>
</evidence>
<dbReference type="Pfam" id="PF00672">
    <property type="entry name" value="HAMP"/>
    <property type="match status" value="1"/>
</dbReference>
<keyword evidence="4" id="KW-0597">Phosphoprotein</keyword>
<dbReference type="PROSITE" id="PS50885">
    <property type="entry name" value="HAMP"/>
    <property type="match status" value="1"/>
</dbReference>
<dbReference type="SMART" id="SM00304">
    <property type="entry name" value="HAMP"/>
    <property type="match status" value="1"/>
</dbReference>
<dbReference type="PANTHER" id="PTHR45436">
    <property type="entry name" value="SENSOR HISTIDINE KINASE YKOH"/>
    <property type="match status" value="1"/>
</dbReference>
<comment type="subcellular location">
    <subcellularLocation>
        <location evidence="2">Cell membrane</location>
    </subcellularLocation>
</comment>
<evidence type="ECO:0000313" key="15">
    <source>
        <dbReference type="Proteomes" id="UP000217103"/>
    </source>
</evidence>
<keyword evidence="15" id="KW-1185">Reference proteome</keyword>
<dbReference type="InterPro" id="IPR003660">
    <property type="entry name" value="HAMP_dom"/>
</dbReference>
<evidence type="ECO:0000259" key="12">
    <source>
        <dbReference type="PROSITE" id="PS50109"/>
    </source>
</evidence>